<reference evidence="1 2" key="1">
    <citation type="submission" date="2013-08" db="EMBL/GenBank/DDBJ databases">
        <title>The genome sequence of Knoellia aerolata.</title>
        <authorList>
            <person name="Zhu W."/>
            <person name="Wang G."/>
        </authorList>
    </citation>
    <scope>NUCLEOTIDE SEQUENCE [LARGE SCALE GENOMIC DNA]</scope>
    <source>
        <strain evidence="1 2">DSM 18566</strain>
    </source>
</reference>
<comment type="caution">
    <text evidence="1">The sequence shown here is derived from an EMBL/GenBank/DDBJ whole genome shotgun (WGS) entry which is preliminary data.</text>
</comment>
<dbReference type="RefSeq" id="WP_035931474.1">
    <property type="nucleotide sequence ID" value="NZ_AVPL01000001.1"/>
</dbReference>
<evidence type="ECO:0000313" key="2">
    <source>
        <dbReference type="Proteomes" id="UP000030013"/>
    </source>
</evidence>
<dbReference type="OrthoDB" id="263362at2"/>
<organism evidence="1 2">
    <name type="scientific">Knoellia aerolata DSM 18566</name>
    <dbReference type="NCBI Taxonomy" id="1385519"/>
    <lineage>
        <taxon>Bacteria</taxon>
        <taxon>Bacillati</taxon>
        <taxon>Actinomycetota</taxon>
        <taxon>Actinomycetes</taxon>
        <taxon>Micrococcales</taxon>
        <taxon>Intrasporangiaceae</taxon>
        <taxon>Knoellia</taxon>
    </lineage>
</organism>
<keyword evidence="2" id="KW-1185">Reference proteome</keyword>
<dbReference type="eggNOG" id="ENOG5033BQS">
    <property type="taxonomic scope" value="Bacteria"/>
</dbReference>
<dbReference type="AlphaFoldDB" id="A0A0A0JZM1"/>
<proteinExistence type="predicted"/>
<dbReference type="Proteomes" id="UP000030013">
    <property type="component" value="Unassembled WGS sequence"/>
</dbReference>
<name>A0A0A0JZM1_9MICO</name>
<protein>
    <recommendedName>
        <fullName evidence="3">Hemerythrin-like domain-containing protein</fullName>
    </recommendedName>
</protein>
<sequence length="151" mass="16588">MDPEFAAYLERVRSHRAELGESMAALDAALALPVGLGSLWRRRVRAALTELAHDLRDHRAVTEEPGGLYADAVSRAPRLASLAKLQMKEHLDFIEVVERLLGEREAGLQSPDAVAAHREAATELVGRIVRHRQRGADLIYEAYEVDIGGSG</sequence>
<dbReference type="STRING" id="1385519.N801_04810"/>
<dbReference type="EMBL" id="AVPL01000001">
    <property type="protein sequence ID" value="KGN42920.1"/>
    <property type="molecule type" value="Genomic_DNA"/>
</dbReference>
<gene>
    <name evidence="1" type="ORF">N801_04810</name>
</gene>
<accession>A0A0A0JZM1</accession>
<evidence type="ECO:0000313" key="1">
    <source>
        <dbReference type="EMBL" id="KGN42920.1"/>
    </source>
</evidence>
<evidence type="ECO:0008006" key="3">
    <source>
        <dbReference type="Google" id="ProtNLM"/>
    </source>
</evidence>